<evidence type="ECO:0000313" key="2">
    <source>
        <dbReference type="EMBL" id="WDI30737.1"/>
    </source>
</evidence>
<sequence>MSSQPPIRIATISNNPDPDWAWLRDVAGADFTIANRPLEWRAFSVAGKAGVENAATRFFGTRRLAFAAAKKPFDLIVSHGPWTTAWTEWFGRKGAAKHLAYSFNFTDLPTGPRKAIMRPAFNKVDAFAVFTDAEQKLYEHFFNLHESKLLRAPWGVAPPIASPGEKTIDSDYYAALGGEARDYAVLCEAARRCPGLQFVAVARPQNFDGLEVPDNLTVLFNLPFEEAWSIIWHAKAALLPLRSRETPCGLVSLVGAMHLGKAQIVTAAAGVSEYIEDEKTGLLIPPNEAEALTTAVQRLENDPALAARLGDTARTYAAAHCSEAATVAFFRGLMERWFA</sequence>
<dbReference type="Proteomes" id="UP001214043">
    <property type="component" value="Chromosome"/>
</dbReference>
<keyword evidence="3" id="KW-1185">Reference proteome</keyword>
<evidence type="ECO:0000313" key="3">
    <source>
        <dbReference type="Proteomes" id="UP001214043"/>
    </source>
</evidence>
<proteinExistence type="predicted"/>
<dbReference type="SUPFAM" id="SSF53756">
    <property type="entry name" value="UDP-Glycosyltransferase/glycogen phosphorylase"/>
    <property type="match status" value="1"/>
</dbReference>
<dbReference type="InterPro" id="IPR001296">
    <property type="entry name" value="Glyco_trans_1"/>
</dbReference>
<gene>
    <name evidence="2" type="ORF">PUV54_12315</name>
</gene>
<protein>
    <submittedName>
        <fullName evidence="2">Glycosyltransferase family 4 protein</fullName>
    </submittedName>
</protein>
<name>A0AAE9ZDX4_9PROT</name>
<reference evidence="2" key="1">
    <citation type="submission" date="2023-02" db="EMBL/GenBank/DDBJ databases">
        <title>Genome sequence of Hyphococcus flavus.</title>
        <authorList>
            <person name="Rong J.-C."/>
            <person name="Zhao Q."/>
            <person name="Yi M."/>
            <person name="Wu J.-Y."/>
        </authorList>
    </citation>
    <scope>NUCLEOTIDE SEQUENCE</scope>
    <source>
        <strain evidence="2">MCCC 1K03223</strain>
    </source>
</reference>
<feature type="domain" description="Glycosyl transferase family 1" evidence="1">
    <location>
        <begin position="210"/>
        <end position="314"/>
    </location>
</feature>
<dbReference type="GO" id="GO:0016757">
    <property type="term" value="F:glycosyltransferase activity"/>
    <property type="evidence" value="ECO:0007669"/>
    <property type="project" value="InterPro"/>
</dbReference>
<dbReference type="CDD" id="cd03801">
    <property type="entry name" value="GT4_PimA-like"/>
    <property type="match status" value="1"/>
</dbReference>
<dbReference type="AlphaFoldDB" id="A0AAE9ZDX4"/>
<dbReference type="Gene3D" id="3.40.50.2000">
    <property type="entry name" value="Glycogen Phosphorylase B"/>
    <property type="match status" value="1"/>
</dbReference>
<accession>A0AAE9ZDX4</accession>
<dbReference type="KEGG" id="hfl:PUV54_12315"/>
<organism evidence="2 3">
    <name type="scientific">Hyphococcus flavus</name>
    <dbReference type="NCBI Taxonomy" id="1866326"/>
    <lineage>
        <taxon>Bacteria</taxon>
        <taxon>Pseudomonadati</taxon>
        <taxon>Pseudomonadota</taxon>
        <taxon>Alphaproteobacteria</taxon>
        <taxon>Parvularculales</taxon>
        <taxon>Parvularculaceae</taxon>
        <taxon>Hyphococcus</taxon>
    </lineage>
</organism>
<dbReference type="EMBL" id="CP118166">
    <property type="protein sequence ID" value="WDI30737.1"/>
    <property type="molecule type" value="Genomic_DNA"/>
</dbReference>
<dbReference type="RefSeq" id="WP_274492551.1">
    <property type="nucleotide sequence ID" value="NZ_CP118166.1"/>
</dbReference>
<dbReference type="Pfam" id="PF00534">
    <property type="entry name" value="Glycos_transf_1"/>
    <property type="match status" value="1"/>
</dbReference>
<evidence type="ECO:0000259" key="1">
    <source>
        <dbReference type="Pfam" id="PF00534"/>
    </source>
</evidence>
<dbReference type="PANTHER" id="PTHR12526">
    <property type="entry name" value="GLYCOSYLTRANSFERASE"/>
    <property type="match status" value="1"/>
</dbReference>